<dbReference type="AlphaFoldDB" id="A0AAV4APZ7"/>
<evidence type="ECO:0000256" key="1">
    <source>
        <dbReference type="SAM" id="MobiDB-lite"/>
    </source>
</evidence>
<sequence>MSNGQPVRGSNGMKLKDPHSTPEWAECSMNQTEIVPFAWTTPGLFRRGYWEKGGLEELCVTYDTAPDANFAKRREKGRAIEEYIEKTPQITEDSRILSAKLTGQTDISLFGAGKSGSVLLAHWIANPPRYLQESMFFEIEPHNRRPRLTEG</sequence>
<protein>
    <recommendedName>
        <fullName evidence="4">Sulfotransferase</fullName>
    </recommendedName>
</protein>
<keyword evidence="3" id="KW-1185">Reference proteome</keyword>
<gene>
    <name evidence="2" type="ORF">PoB_003489900</name>
</gene>
<comment type="caution">
    <text evidence="2">The sequence shown here is derived from an EMBL/GenBank/DDBJ whole genome shotgun (WGS) entry which is preliminary data.</text>
</comment>
<organism evidence="2 3">
    <name type="scientific">Plakobranchus ocellatus</name>
    <dbReference type="NCBI Taxonomy" id="259542"/>
    <lineage>
        <taxon>Eukaryota</taxon>
        <taxon>Metazoa</taxon>
        <taxon>Spiralia</taxon>
        <taxon>Lophotrochozoa</taxon>
        <taxon>Mollusca</taxon>
        <taxon>Gastropoda</taxon>
        <taxon>Heterobranchia</taxon>
        <taxon>Euthyneura</taxon>
        <taxon>Panpulmonata</taxon>
        <taxon>Sacoglossa</taxon>
        <taxon>Placobranchoidea</taxon>
        <taxon>Plakobranchidae</taxon>
        <taxon>Plakobranchus</taxon>
    </lineage>
</organism>
<dbReference type="Proteomes" id="UP000735302">
    <property type="component" value="Unassembled WGS sequence"/>
</dbReference>
<name>A0AAV4APZ7_9GAST</name>
<feature type="region of interest" description="Disordered" evidence="1">
    <location>
        <begin position="1"/>
        <end position="23"/>
    </location>
</feature>
<reference evidence="2 3" key="1">
    <citation type="journal article" date="2021" name="Elife">
        <title>Chloroplast acquisition without the gene transfer in kleptoplastic sea slugs, Plakobranchus ocellatus.</title>
        <authorList>
            <person name="Maeda T."/>
            <person name="Takahashi S."/>
            <person name="Yoshida T."/>
            <person name="Shimamura S."/>
            <person name="Takaki Y."/>
            <person name="Nagai Y."/>
            <person name="Toyoda A."/>
            <person name="Suzuki Y."/>
            <person name="Arimoto A."/>
            <person name="Ishii H."/>
            <person name="Satoh N."/>
            <person name="Nishiyama T."/>
            <person name="Hasebe M."/>
            <person name="Maruyama T."/>
            <person name="Minagawa J."/>
            <person name="Obokata J."/>
            <person name="Shigenobu S."/>
        </authorList>
    </citation>
    <scope>NUCLEOTIDE SEQUENCE [LARGE SCALE GENOMIC DNA]</scope>
</reference>
<evidence type="ECO:0000313" key="2">
    <source>
        <dbReference type="EMBL" id="GFO08394.1"/>
    </source>
</evidence>
<dbReference type="EMBL" id="BLXT01003952">
    <property type="protein sequence ID" value="GFO08394.1"/>
    <property type="molecule type" value="Genomic_DNA"/>
</dbReference>
<evidence type="ECO:0008006" key="4">
    <source>
        <dbReference type="Google" id="ProtNLM"/>
    </source>
</evidence>
<evidence type="ECO:0000313" key="3">
    <source>
        <dbReference type="Proteomes" id="UP000735302"/>
    </source>
</evidence>
<accession>A0AAV4APZ7</accession>
<proteinExistence type="predicted"/>